<dbReference type="Proteomes" id="UP000694050">
    <property type="component" value="Unassembled WGS sequence"/>
</dbReference>
<feature type="region of interest" description="Disordered" evidence="1">
    <location>
        <begin position="1"/>
        <end position="84"/>
    </location>
</feature>
<name>A0A8J5TSC0_FUSOX</name>
<gene>
    <name evidence="2" type="ORF">Forpe1208_v010940</name>
</gene>
<dbReference type="EMBL" id="JAELUQ010000008">
    <property type="protein sequence ID" value="KAG7409278.1"/>
    <property type="molecule type" value="Genomic_DNA"/>
</dbReference>
<organism evidence="2 3">
    <name type="scientific">Fusarium oxysporum f. sp. rapae</name>
    <dbReference type="NCBI Taxonomy" id="485398"/>
    <lineage>
        <taxon>Eukaryota</taxon>
        <taxon>Fungi</taxon>
        <taxon>Dikarya</taxon>
        <taxon>Ascomycota</taxon>
        <taxon>Pezizomycotina</taxon>
        <taxon>Sordariomycetes</taxon>
        <taxon>Hypocreomycetidae</taxon>
        <taxon>Hypocreales</taxon>
        <taxon>Nectriaceae</taxon>
        <taxon>Fusarium</taxon>
        <taxon>Fusarium oxysporum species complex</taxon>
    </lineage>
</organism>
<dbReference type="AlphaFoldDB" id="A0A8J5TSC0"/>
<comment type="caution">
    <text evidence="2">The sequence shown here is derived from an EMBL/GenBank/DDBJ whole genome shotgun (WGS) entry which is preliminary data.</text>
</comment>
<evidence type="ECO:0000256" key="1">
    <source>
        <dbReference type="SAM" id="MobiDB-lite"/>
    </source>
</evidence>
<proteinExistence type="predicted"/>
<evidence type="ECO:0000313" key="3">
    <source>
        <dbReference type="Proteomes" id="UP000694050"/>
    </source>
</evidence>
<feature type="compositionally biased region" description="Basic and acidic residues" evidence="1">
    <location>
        <begin position="7"/>
        <end position="32"/>
    </location>
</feature>
<reference evidence="2" key="1">
    <citation type="submission" date="2021-04" db="EMBL/GenBank/DDBJ databases">
        <title>First draft genome resource for Brassicaceae pathogens Fusarium oxysporum f. sp. raphani and Fusarium oxysporum f. sp. rapae.</title>
        <authorList>
            <person name="Asai S."/>
        </authorList>
    </citation>
    <scope>NUCLEOTIDE SEQUENCE</scope>
    <source>
        <strain evidence="2">Tf1208</strain>
    </source>
</reference>
<feature type="compositionally biased region" description="Polar residues" evidence="1">
    <location>
        <begin position="35"/>
        <end position="64"/>
    </location>
</feature>
<feature type="compositionally biased region" description="Basic residues" evidence="1">
    <location>
        <begin position="74"/>
        <end position="84"/>
    </location>
</feature>
<accession>A0A8J5TSC0</accession>
<sequence length="84" mass="9302">MKHRIPSPRERLAAEDEDAFAREQEAQEKVIKGDCSNSAPVGDSTGPNVTTRSASKRPASTDTSDNFHAEKRPTKQPKLQRQRG</sequence>
<protein>
    <submittedName>
        <fullName evidence="2">Uncharacterized protein</fullName>
    </submittedName>
</protein>
<evidence type="ECO:0000313" key="2">
    <source>
        <dbReference type="EMBL" id="KAG7409278.1"/>
    </source>
</evidence>